<gene>
    <name evidence="1" type="ORF">KSP40_PGU011384</name>
</gene>
<name>A0ABR2LCY6_9ASPA</name>
<protein>
    <submittedName>
        <fullName evidence="1">Uncharacterized protein</fullName>
    </submittedName>
</protein>
<dbReference type="EMBL" id="JBBWWR010000021">
    <property type="protein sequence ID" value="KAK8937884.1"/>
    <property type="molecule type" value="Genomic_DNA"/>
</dbReference>
<comment type="caution">
    <text evidence="1">The sequence shown here is derived from an EMBL/GenBank/DDBJ whole genome shotgun (WGS) entry which is preliminary data.</text>
</comment>
<reference evidence="1 2" key="1">
    <citation type="journal article" date="2022" name="Nat. Plants">
        <title>Genomes of leafy and leafless Platanthera orchids illuminate the evolution of mycoheterotrophy.</title>
        <authorList>
            <person name="Li M.H."/>
            <person name="Liu K.W."/>
            <person name="Li Z."/>
            <person name="Lu H.C."/>
            <person name="Ye Q.L."/>
            <person name="Zhang D."/>
            <person name="Wang J.Y."/>
            <person name="Li Y.F."/>
            <person name="Zhong Z.M."/>
            <person name="Liu X."/>
            <person name="Yu X."/>
            <person name="Liu D.K."/>
            <person name="Tu X.D."/>
            <person name="Liu B."/>
            <person name="Hao Y."/>
            <person name="Liao X.Y."/>
            <person name="Jiang Y.T."/>
            <person name="Sun W.H."/>
            <person name="Chen J."/>
            <person name="Chen Y.Q."/>
            <person name="Ai Y."/>
            <person name="Zhai J.W."/>
            <person name="Wu S.S."/>
            <person name="Zhou Z."/>
            <person name="Hsiao Y.Y."/>
            <person name="Wu W.L."/>
            <person name="Chen Y.Y."/>
            <person name="Lin Y.F."/>
            <person name="Hsu J.L."/>
            <person name="Li C.Y."/>
            <person name="Wang Z.W."/>
            <person name="Zhao X."/>
            <person name="Zhong W.Y."/>
            <person name="Ma X.K."/>
            <person name="Ma L."/>
            <person name="Huang J."/>
            <person name="Chen G.Z."/>
            <person name="Huang M.Z."/>
            <person name="Huang L."/>
            <person name="Peng D.H."/>
            <person name="Luo Y.B."/>
            <person name="Zou S.Q."/>
            <person name="Chen S.P."/>
            <person name="Lan S."/>
            <person name="Tsai W.C."/>
            <person name="Van de Peer Y."/>
            <person name="Liu Z.J."/>
        </authorList>
    </citation>
    <scope>NUCLEOTIDE SEQUENCE [LARGE SCALE GENOMIC DNA]</scope>
    <source>
        <strain evidence="1">Lor288</strain>
    </source>
</reference>
<dbReference type="Pfam" id="PF04359">
    <property type="entry name" value="DUF493"/>
    <property type="match status" value="1"/>
</dbReference>
<accession>A0ABR2LCY6</accession>
<organism evidence="1 2">
    <name type="scientific">Platanthera guangdongensis</name>
    <dbReference type="NCBI Taxonomy" id="2320717"/>
    <lineage>
        <taxon>Eukaryota</taxon>
        <taxon>Viridiplantae</taxon>
        <taxon>Streptophyta</taxon>
        <taxon>Embryophyta</taxon>
        <taxon>Tracheophyta</taxon>
        <taxon>Spermatophyta</taxon>
        <taxon>Magnoliopsida</taxon>
        <taxon>Liliopsida</taxon>
        <taxon>Asparagales</taxon>
        <taxon>Orchidaceae</taxon>
        <taxon>Orchidoideae</taxon>
        <taxon>Orchideae</taxon>
        <taxon>Orchidinae</taxon>
        <taxon>Platanthera</taxon>
    </lineage>
</organism>
<evidence type="ECO:0000313" key="2">
    <source>
        <dbReference type="Proteomes" id="UP001412067"/>
    </source>
</evidence>
<dbReference type="Proteomes" id="UP001412067">
    <property type="component" value="Unassembled WGS sequence"/>
</dbReference>
<dbReference type="InterPro" id="IPR027471">
    <property type="entry name" value="YbeD-like_sf"/>
</dbReference>
<keyword evidence="2" id="KW-1185">Reference proteome</keyword>
<dbReference type="PANTHER" id="PTHR34782">
    <property type="entry name" value="PHOSPHORIBOSYLFORMYLGLYCINAMIDINE SYNTHASE"/>
    <property type="match status" value="1"/>
</dbReference>
<evidence type="ECO:0000313" key="1">
    <source>
        <dbReference type="EMBL" id="KAK8937884.1"/>
    </source>
</evidence>
<dbReference type="Gene3D" id="3.30.70.260">
    <property type="match status" value="1"/>
</dbReference>
<dbReference type="SUPFAM" id="SSF117991">
    <property type="entry name" value="YbeD/HP0495-like"/>
    <property type="match status" value="1"/>
</dbReference>
<proteinExistence type="predicted"/>
<dbReference type="InterPro" id="IPR007454">
    <property type="entry name" value="UPF0250_YbeD-like"/>
</dbReference>
<dbReference type="PANTHER" id="PTHR34782:SF1">
    <property type="entry name" value="PHOSPHORIBOSYLFORMYLGLYCINAMIDINE SYNTHASE"/>
    <property type="match status" value="1"/>
</dbReference>
<sequence>MACKSVRHSVVLTAPWRPARRSILSVFPPAPFLRSRVRIPTTAPLLGCSLADVPSPALPEDDQGPPQEAVLKAISEVSKSEGRVAQTTNVVIGGTVKDDATNEWLALDQKVNSYPTVRGFTAIGTGGDDFVNAMVVAVESVLQEMIPQDRVAHKFSSRGKYVSVNIGPIHVISSAQVQAVYNAMRRDERMKYFL</sequence>